<feature type="domain" description="Penicillin-binding protein transpeptidase" evidence="2">
    <location>
        <begin position="312"/>
        <end position="585"/>
    </location>
</feature>
<gene>
    <name evidence="3" type="ORF">GCM10011410_15060</name>
</gene>
<dbReference type="EMBL" id="BMJH01000001">
    <property type="protein sequence ID" value="GGC63594.1"/>
    <property type="molecule type" value="Genomic_DNA"/>
</dbReference>
<dbReference type="GO" id="GO:0008658">
    <property type="term" value="F:penicillin binding"/>
    <property type="evidence" value="ECO:0007669"/>
    <property type="project" value="InterPro"/>
</dbReference>
<comment type="caution">
    <text evidence="3">The sequence shown here is derived from an EMBL/GenBank/DDBJ whole genome shotgun (WGS) entry which is preliminary data.</text>
</comment>
<dbReference type="Pfam" id="PF00905">
    <property type="entry name" value="Transpeptidase"/>
    <property type="match status" value="1"/>
</dbReference>
<dbReference type="Proteomes" id="UP000641514">
    <property type="component" value="Unassembled WGS sequence"/>
</dbReference>
<feature type="chain" id="PRO_5036857864" evidence="1">
    <location>
        <begin position="25"/>
        <end position="587"/>
    </location>
</feature>
<dbReference type="InterPro" id="IPR050515">
    <property type="entry name" value="Beta-lactam/transpept"/>
</dbReference>
<dbReference type="PANTHER" id="PTHR30627">
    <property type="entry name" value="PEPTIDOGLYCAN D,D-TRANSPEPTIDASE"/>
    <property type="match status" value="1"/>
</dbReference>
<reference evidence="3" key="2">
    <citation type="submission" date="2020-09" db="EMBL/GenBank/DDBJ databases">
        <authorList>
            <person name="Sun Q."/>
            <person name="Zhou Y."/>
        </authorList>
    </citation>
    <scope>NUCLEOTIDE SEQUENCE</scope>
    <source>
        <strain evidence="3">CGMCC 1.15478</strain>
    </source>
</reference>
<dbReference type="InterPro" id="IPR001460">
    <property type="entry name" value="PCN-bd_Tpept"/>
</dbReference>
<evidence type="ECO:0000313" key="4">
    <source>
        <dbReference type="Proteomes" id="UP000641514"/>
    </source>
</evidence>
<evidence type="ECO:0000259" key="2">
    <source>
        <dbReference type="Pfam" id="PF00905"/>
    </source>
</evidence>
<dbReference type="Gene3D" id="3.40.710.10">
    <property type="entry name" value="DD-peptidase/beta-lactamase superfamily"/>
    <property type="match status" value="1"/>
</dbReference>
<protein>
    <submittedName>
        <fullName evidence="3">Penicillin-binding protein</fullName>
    </submittedName>
</protein>
<evidence type="ECO:0000313" key="3">
    <source>
        <dbReference type="EMBL" id="GGC63594.1"/>
    </source>
</evidence>
<reference evidence="3" key="1">
    <citation type="journal article" date="2014" name="Int. J. Syst. Evol. Microbiol.">
        <title>Complete genome sequence of Corynebacterium casei LMG S-19264T (=DSM 44701T), isolated from a smear-ripened cheese.</title>
        <authorList>
            <consortium name="US DOE Joint Genome Institute (JGI-PGF)"/>
            <person name="Walter F."/>
            <person name="Albersmeier A."/>
            <person name="Kalinowski J."/>
            <person name="Ruckert C."/>
        </authorList>
    </citation>
    <scope>NUCLEOTIDE SEQUENCE</scope>
    <source>
        <strain evidence="3">CGMCC 1.15478</strain>
    </source>
</reference>
<dbReference type="InterPro" id="IPR012338">
    <property type="entry name" value="Beta-lactam/transpept-like"/>
</dbReference>
<proteinExistence type="predicted"/>
<keyword evidence="1" id="KW-0732">Signal</keyword>
<evidence type="ECO:0000256" key="1">
    <source>
        <dbReference type="SAM" id="SignalP"/>
    </source>
</evidence>
<keyword evidence="4" id="KW-1185">Reference proteome</keyword>
<dbReference type="RefSeq" id="WP_188672163.1">
    <property type="nucleotide sequence ID" value="NZ_BMJH01000001.1"/>
</dbReference>
<dbReference type="GO" id="GO:0071555">
    <property type="term" value="P:cell wall organization"/>
    <property type="evidence" value="ECO:0007669"/>
    <property type="project" value="TreeGrafter"/>
</dbReference>
<name>A0A916U8P6_9ACTN</name>
<dbReference type="SUPFAM" id="SSF56601">
    <property type="entry name" value="beta-lactamase/transpeptidase-like"/>
    <property type="match status" value="1"/>
</dbReference>
<feature type="signal peptide" evidence="1">
    <location>
        <begin position="1"/>
        <end position="24"/>
    </location>
</feature>
<dbReference type="AlphaFoldDB" id="A0A916U8P6"/>
<dbReference type="PROSITE" id="PS51257">
    <property type="entry name" value="PROKAR_LIPOPROTEIN"/>
    <property type="match status" value="1"/>
</dbReference>
<sequence length="587" mass="60529">MRAPHRLLLASVLTLIMVATSSCALFTNESHDTLRAFADAIKVGDVDAAAALTTDPATAAVDIQSTLDGLGTTPTTVSVGLDSSVLELVAVWELGSGRFLETQGTAEFADTANGLRIQWSPKVLDKRLEPNGHLLFAELLDRETPVVDRNGGEVMTWQTVTTISLNPSAIDSADAVAALVSNAAPSVTGASIREEMSALNDRDYIVVALRESDFAPIRDELSAIDGVGLSEHGQLLNVDRSLTSPALRELPEAWEEILHDHKGWSVSAVNPGETIVITGGEPLEITDVPTSLDLQIQQAALDAVSSEEQPATIVAIDPSTGGVLAVAQNSAADTQGPIALTGLYAPGSTFKIVTTSAAINAGITSPDDIVPCPGEATIEGRVIPNDSGFDLGNVPLHTAFARSCNTTQGLLAVQLTANALPATAVSLGLGVDYEIPGLTTVTGRIPTTDVGAARVEAAIGQGQVLASPFGMAVAVASLANDGRTITPTFLENTETHSDDSPTPLPPDVADAIRDMMRETVTSGTATALNDIAGLVGKTGTAEVDGAASNGWFVGIVDGMAFATFVEGAQSSAPAIAASGRFLRAITD</sequence>
<organism evidence="3 4">
    <name type="scientific">Hoyosella rhizosphaerae</name>
    <dbReference type="NCBI Taxonomy" id="1755582"/>
    <lineage>
        <taxon>Bacteria</taxon>
        <taxon>Bacillati</taxon>
        <taxon>Actinomycetota</taxon>
        <taxon>Actinomycetes</taxon>
        <taxon>Mycobacteriales</taxon>
        <taxon>Hoyosellaceae</taxon>
        <taxon>Hoyosella</taxon>
    </lineage>
</organism>
<dbReference type="PANTHER" id="PTHR30627:SF24">
    <property type="entry name" value="PENICILLIN-BINDING PROTEIN 4B"/>
    <property type="match status" value="1"/>
</dbReference>
<accession>A0A916U8P6</accession>
<dbReference type="GO" id="GO:0071972">
    <property type="term" value="F:peptidoglycan L,D-transpeptidase activity"/>
    <property type="evidence" value="ECO:0007669"/>
    <property type="project" value="TreeGrafter"/>
</dbReference>
<dbReference type="GO" id="GO:0005886">
    <property type="term" value="C:plasma membrane"/>
    <property type="evidence" value="ECO:0007669"/>
    <property type="project" value="TreeGrafter"/>
</dbReference>